<gene>
    <name evidence="2" type="ORF">BATDEDRAFT_36366</name>
</gene>
<evidence type="ECO:0000256" key="1">
    <source>
        <dbReference type="SAM" id="MobiDB-lite"/>
    </source>
</evidence>
<dbReference type="InParanoid" id="F4NSV0"/>
<sequence length="257" mass="27833">MYGRDTCHDFYATLHGTSPRLSMSLHQHCLTQPKAQPSLHHQSMLGLENSNSTSALQPSIGLLTPFSQASELNRHVPATPFVTNSTRVDSYKQLYPGTSFTSSVCAAMSHLCACGAVMTLIQNRKVFCPSGHNSRLPPQAQEALDSSVLCTPTISGFIKTESRNCATLVSAPIMIHQSNSSIRHHDANPNSRTNRISNCTSSASPSASYANTLSKISTTTSIATDHLAQLGLSKRRVFGLLRHEMAIHSSARARMVL</sequence>
<proteinExistence type="predicted"/>
<dbReference type="Proteomes" id="UP000007241">
    <property type="component" value="Unassembled WGS sequence"/>
</dbReference>
<dbReference type="AlphaFoldDB" id="F4NSV0"/>
<dbReference type="GeneID" id="18241060"/>
<accession>F4NSV0</accession>
<dbReference type="RefSeq" id="XP_006675839.1">
    <property type="nucleotide sequence ID" value="XM_006675776.1"/>
</dbReference>
<evidence type="ECO:0000313" key="3">
    <source>
        <dbReference type="Proteomes" id="UP000007241"/>
    </source>
</evidence>
<keyword evidence="3" id="KW-1185">Reference proteome</keyword>
<dbReference type="EMBL" id="GL882879">
    <property type="protein sequence ID" value="EGF83057.1"/>
    <property type="molecule type" value="Genomic_DNA"/>
</dbReference>
<dbReference type="HOGENOM" id="CLU_1081777_0_0_1"/>
<name>F4NSV0_BATDJ</name>
<protein>
    <submittedName>
        <fullName evidence="2">Expressed protein</fullName>
    </submittedName>
</protein>
<reference evidence="2 3" key="1">
    <citation type="submission" date="2009-12" db="EMBL/GenBank/DDBJ databases">
        <title>The draft genome of Batrachochytrium dendrobatidis.</title>
        <authorList>
            <consortium name="US DOE Joint Genome Institute (JGI-PGF)"/>
            <person name="Kuo A."/>
            <person name="Salamov A."/>
            <person name="Schmutz J."/>
            <person name="Lucas S."/>
            <person name="Pitluck S."/>
            <person name="Rosenblum E."/>
            <person name="Stajich J."/>
            <person name="Eisen M."/>
            <person name="Grigoriev I.V."/>
        </authorList>
    </citation>
    <scope>NUCLEOTIDE SEQUENCE [LARGE SCALE GENOMIC DNA]</scope>
    <source>
        <strain evidence="3">JAM81 / FGSC 10211</strain>
    </source>
</reference>
<organism evidence="2 3">
    <name type="scientific">Batrachochytrium dendrobatidis (strain JAM81 / FGSC 10211)</name>
    <name type="common">Frog chytrid fungus</name>
    <dbReference type="NCBI Taxonomy" id="684364"/>
    <lineage>
        <taxon>Eukaryota</taxon>
        <taxon>Fungi</taxon>
        <taxon>Fungi incertae sedis</taxon>
        <taxon>Chytridiomycota</taxon>
        <taxon>Chytridiomycota incertae sedis</taxon>
        <taxon>Chytridiomycetes</taxon>
        <taxon>Rhizophydiales</taxon>
        <taxon>Rhizophydiales incertae sedis</taxon>
        <taxon>Batrachochytrium</taxon>
    </lineage>
</organism>
<feature type="region of interest" description="Disordered" evidence="1">
    <location>
        <begin position="180"/>
        <end position="205"/>
    </location>
</feature>
<feature type="compositionally biased region" description="Polar residues" evidence="1">
    <location>
        <begin position="188"/>
        <end position="200"/>
    </location>
</feature>
<evidence type="ECO:0000313" key="2">
    <source>
        <dbReference type="EMBL" id="EGF83057.1"/>
    </source>
</evidence>